<dbReference type="InterPro" id="IPR002563">
    <property type="entry name" value="Flavin_Rdtase-like_dom"/>
</dbReference>
<evidence type="ECO:0000256" key="1">
    <source>
        <dbReference type="ARBA" id="ARBA00001917"/>
    </source>
</evidence>
<evidence type="ECO:0000256" key="4">
    <source>
        <dbReference type="ARBA" id="ARBA00038054"/>
    </source>
</evidence>
<dbReference type="STRING" id="43658.AT705_02290"/>
<evidence type="ECO:0000256" key="3">
    <source>
        <dbReference type="ARBA" id="ARBA00022643"/>
    </source>
</evidence>
<dbReference type="GO" id="GO:0016646">
    <property type="term" value="F:oxidoreductase activity, acting on the CH-NH group of donors, NAD or NADP as acceptor"/>
    <property type="evidence" value="ECO:0007669"/>
    <property type="project" value="UniProtKB-ARBA"/>
</dbReference>
<dbReference type="SUPFAM" id="SSF50475">
    <property type="entry name" value="FMN-binding split barrel"/>
    <property type="match status" value="1"/>
</dbReference>
<evidence type="ECO:0000313" key="8">
    <source>
        <dbReference type="Proteomes" id="UP000305729"/>
    </source>
</evidence>
<dbReference type="Pfam" id="PF01613">
    <property type="entry name" value="Flavin_Reduct"/>
    <property type="match status" value="1"/>
</dbReference>
<feature type="compositionally biased region" description="Polar residues" evidence="5">
    <location>
        <begin position="211"/>
        <end position="222"/>
    </location>
</feature>
<dbReference type="RefSeq" id="WP_138538284.1">
    <property type="nucleotide sequence ID" value="NZ_CP045429.1"/>
</dbReference>
<organism evidence="7 8">
    <name type="scientific">Pseudoalteromonas rubra</name>
    <dbReference type="NCBI Taxonomy" id="43658"/>
    <lineage>
        <taxon>Bacteria</taxon>
        <taxon>Pseudomonadati</taxon>
        <taxon>Pseudomonadota</taxon>
        <taxon>Gammaproteobacteria</taxon>
        <taxon>Alteromonadales</taxon>
        <taxon>Pseudoalteromonadaceae</taxon>
        <taxon>Pseudoalteromonas</taxon>
    </lineage>
</organism>
<sequence>MIKQLSREDIANMQERVRARLINSLSGFKSANLVGTQDTQGNPNLAIVSSVFHIGANPPLIGMIIRPDTVPRDTLSNLRATGHYTLNHVNSTIWQQAHQTSARYAPGVSEFSEVGLDMQQVDGITAPYVAQSQLKFALALREVQKLEINGTILVIGEIIDIQLPQDSIKADGYIDIESLNTVAISGLDSYHETRRLGRLSYAKPEHPPRQLNLNGEQITERE</sequence>
<feature type="region of interest" description="Disordered" evidence="5">
    <location>
        <begin position="202"/>
        <end position="222"/>
    </location>
</feature>
<gene>
    <name evidence="7" type="ORF">CWC22_009400</name>
</gene>
<dbReference type="GO" id="GO:0010181">
    <property type="term" value="F:FMN binding"/>
    <property type="evidence" value="ECO:0007669"/>
    <property type="project" value="InterPro"/>
</dbReference>
<accession>A0A5S3UY80</accession>
<evidence type="ECO:0000313" key="7">
    <source>
        <dbReference type="EMBL" id="QPB83190.1"/>
    </source>
</evidence>
<feature type="domain" description="Flavin reductase like" evidence="6">
    <location>
        <begin position="33"/>
        <end position="167"/>
    </location>
</feature>
<dbReference type="PANTHER" id="PTHR33798:SF5">
    <property type="entry name" value="FLAVIN REDUCTASE LIKE DOMAIN-CONTAINING PROTEIN"/>
    <property type="match status" value="1"/>
</dbReference>
<keyword evidence="2" id="KW-0285">Flavoprotein</keyword>
<reference evidence="7 8" key="1">
    <citation type="submission" date="2019-10" db="EMBL/GenBank/DDBJ databases">
        <title>Pseudoalteromonas rubra S4059.</title>
        <authorList>
            <person name="Paulsen S."/>
            <person name="Wang X."/>
        </authorList>
    </citation>
    <scope>NUCLEOTIDE SEQUENCE [LARGE SCALE GENOMIC DNA]</scope>
    <source>
        <strain evidence="7 8">S4059</strain>
    </source>
</reference>
<evidence type="ECO:0000256" key="2">
    <source>
        <dbReference type="ARBA" id="ARBA00022630"/>
    </source>
</evidence>
<keyword evidence="3" id="KW-0288">FMN</keyword>
<evidence type="ECO:0000256" key="5">
    <source>
        <dbReference type="SAM" id="MobiDB-lite"/>
    </source>
</evidence>
<dbReference type="Gene3D" id="2.30.110.10">
    <property type="entry name" value="Electron Transport, Fmn-binding Protein, Chain A"/>
    <property type="match status" value="1"/>
</dbReference>
<dbReference type="AlphaFoldDB" id="A0A5S3UY80"/>
<comment type="similarity">
    <text evidence="4">Belongs to the flavoredoxin family.</text>
</comment>
<dbReference type="InterPro" id="IPR012349">
    <property type="entry name" value="Split_barrel_FMN-bd"/>
</dbReference>
<evidence type="ECO:0000259" key="6">
    <source>
        <dbReference type="Pfam" id="PF01613"/>
    </source>
</evidence>
<dbReference type="PANTHER" id="PTHR33798">
    <property type="entry name" value="FLAVOPROTEIN OXYGENASE"/>
    <property type="match status" value="1"/>
</dbReference>
<comment type="cofactor">
    <cofactor evidence="1">
        <name>FMN</name>
        <dbReference type="ChEBI" id="CHEBI:58210"/>
    </cofactor>
</comment>
<protein>
    <submittedName>
        <fullName evidence="7">Flavin oxidoreductase</fullName>
    </submittedName>
</protein>
<dbReference type="Proteomes" id="UP000305729">
    <property type="component" value="Chromosome 1"/>
</dbReference>
<proteinExistence type="inferred from homology"/>
<dbReference type="EMBL" id="CP045429">
    <property type="protein sequence ID" value="QPB83190.1"/>
    <property type="molecule type" value="Genomic_DNA"/>
</dbReference>
<name>A0A5S3UY80_9GAMM</name>